<feature type="transmembrane region" description="Helical" evidence="1">
    <location>
        <begin position="45"/>
        <end position="63"/>
    </location>
</feature>
<dbReference type="AlphaFoldDB" id="A0A3B0YYG2"/>
<evidence type="ECO:0000313" key="2">
    <source>
        <dbReference type="EMBL" id="VAW73446.1"/>
    </source>
</evidence>
<protein>
    <submittedName>
        <fullName evidence="2">Heme A synthase, cytochrome oxidase biogenesis protein Cox15-CtaA</fullName>
    </submittedName>
</protein>
<feature type="transmembrane region" description="Helical" evidence="1">
    <location>
        <begin position="75"/>
        <end position="98"/>
    </location>
</feature>
<sequence length="220" mass="24661">MDLKHKLTKALFLTTLVISSVILLLILFQPTNIVADEGVKTSYSSMFGWVGVIFALPLAWFLVKNDKPSDIGSVGLVFHYLGLIGTQASVVAIVYLLFAIGGYTIPNHIINLSAYETYEEKVEFIEYRVSTGSYVNAKQRPWLSFPDEFIIIRYANGRKVPLIVNNTFGSNKLDVSKVKSKYEKPVFPQHRQSVIRVQSAVVLNGRRHTLGHTIDSISLQ</sequence>
<keyword evidence="1" id="KW-0812">Transmembrane</keyword>
<keyword evidence="1" id="KW-1133">Transmembrane helix</keyword>
<name>A0A3B0YYG2_9ZZZZ</name>
<keyword evidence="1" id="KW-0472">Membrane</keyword>
<dbReference type="EMBL" id="UOFL01000043">
    <property type="protein sequence ID" value="VAW73446.1"/>
    <property type="molecule type" value="Genomic_DNA"/>
</dbReference>
<proteinExistence type="predicted"/>
<reference evidence="2" key="1">
    <citation type="submission" date="2018-06" db="EMBL/GenBank/DDBJ databases">
        <authorList>
            <person name="Zhirakovskaya E."/>
        </authorList>
    </citation>
    <scope>NUCLEOTIDE SEQUENCE</scope>
</reference>
<organism evidence="2">
    <name type="scientific">hydrothermal vent metagenome</name>
    <dbReference type="NCBI Taxonomy" id="652676"/>
    <lineage>
        <taxon>unclassified sequences</taxon>
        <taxon>metagenomes</taxon>
        <taxon>ecological metagenomes</taxon>
    </lineage>
</organism>
<gene>
    <name evidence="2" type="ORF">MNBD_GAMMA12-3368</name>
</gene>
<evidence type="ECO:0000256" key="1">
    <source>
        <dbReference type="SAM" id="Phobius"/>
    </source>
</evidence>
<accession>A0A3B0YYG2</accession>